<comment type="caution">
    <text evidence="2">The sequence shown here is derived from an EMBL/GenBank/DDBJ whole genome shotgun (WGS) entry which is preliminary data.</text>
</comment>
<dbReference type="EMBL" id="JAOUSE010000006">
    <property type="protein sequence ID" value="MCU9593539.1"/>
    <property type="molecule type" value="Genomic_DNA"/>
</dbReference>
<protein>
    <recommendedName>
        <fullName evidence="4">GlsB/YeaQ/YmgE family stress response membrane protein</fullName>
    </recommendedName>
</protein>
<keyword evidence="3" id="KW-1185">Reference proteome</keyword>
<accession>A0ABT2WCZ0</accession>
<keyword evidence="1" id="KW-1133">Transmembrane helix</keyword>
<reference evidence="2 3" key="1">
    <citation type="submission" date="2022-10" db="EMBL/GenBank/DDBJ databases">
        <title>Description of Fervidibacillus gen. nov. in the family Fervidibacillaceae fam. nov. with two species, Fervidibacillus albus sp. nov., and Fervidibacillus halotolerans sp. nov., isolated from tidal flat sediments.</title>
        <authorList>
            <person name="Kwon K.K."/>
            <person name="Yang S.-H."/>
        </authorList>
    </citation>
    <scope>NUCLEOTIDE SEQUENCE [LARGE SCALE GENOMIC DNA]</scope>
    <source>
        <strain evidence="2 3">DSM 23332</strain>
    </source>
</reference>
<evidence type="ECO:0000313" key="2">
    <source>
        <dbReference type="EMBL" id="MCU9593539.1"/>
    </source>
</evidence>
<keyword evidence="1" id="KW-0812">Transmembrane</keyword>
<evidence type="ECO:0000313" key="3">
    <source>
        <dbReference type="Proteomes" id="UP001208656"/>
    </source>
</evidence>
<feature type="transmembrane region" description="Helical" evidence="1">
    <location>
        <begin position="7"/>
        <end position="26"/>
    </location>
</feature>
<name>A0ABT2WCZ0_9BACI</name>
<sequence>MGLFYAAFMFIGVSIGALIGFLGSGGREMFFSGGWIDALIGVMIGGVIGIGLGLISHAILLLKK</sequence>
<evidence type="ECO:0000256" key="1">
    <source>
        <dbReference type="SAM" id="Phobius"/>
    </source>
</evidence>
<dbReference type="RefSeq" id="WP_263061055.1">
    <property type="nucleotide sequence ID" value="NZ_JAOUSE010000006.1"/>
</dbReference>
<gene>
    <name evidence="2" type="ORF">OEV82_03595</name>
</gene>
<dbReference type="Proteomes" id="UP001208656">
    <property type="component" value="Unassembled WGS sequence"/>
</dbReference>
<organism evidence="2 3">
    <name type="scientific">Pallidibacillus thermolactis</name>
    <dbReference type="NCBI Taxonomy" id="251051"/>
    <lineage>
        <taxon>Bacteria</taxon>
        <taxon>Bacillati</taxon>
        <taxon>Bacillota</taxon>
        <taxon>Bacilli</taxon>
        <taxon>Bacillales</taxon>
        <taxon>Bacillaceae</taxon>
        <taxon>Pallidibacillus</taxon>
    </lineage>
</organism>
<proteinExistence type="predicted"/>
<keyword evidence="1" id="KW-0472">Membrane</keyword>
<feature type="transmembrane region" description="Helical" evidence="1">
    <location>
        <begin position="38"/>
        <end position="62"/>
    </location>
</feature>
<evidence type="ECO:0008006" key="4">
    <source>
        <dbReference type="Google" id="ProtNLM"/>
    </source>
</evidence>